<evidence type="ECO:0000313" key="7">
    <source>
        <dbReference type="EMBL" id="OFC38176.1"/>
    </source>
</evidence>
<evidence type="ECO:0000256" key="5">
    <source>
        <dbReference type="RuleBase" id="RU003495"/>
    </source>
</evidence>
<evidence type="ECO:0000256" key="3">
    <source>
        <dbReference type="ARBA" id="ARBA00023316"/>
    </source>
</evidence>
<dbReference type="PROSITE" id="PS51257">
    <property type="entry name" value="PROKAR_LIPOPROTEIN"/>
    <property type="match status" value="1"/>
</dbReference>
<evidence type="ECO:0000256" key="4">
    <source>
        <dbReference type="HAMAP-Rule" id="MF_02071"/>
    </source>
</evidence>
<dbReference type="InterPro" id="IPR012997">
    <property type="entry name" value="RplA"/>
</dbReference>
<dbReference type="PROSITE" id="PS51724">
    <property type="entry name" value="SPOR"/>
    <property type="match status" value="1"/>
</dbReference>
<gene>
    <name evidence="4" type="primary">rlpA</name>
    <name evidence="7" type="ORF">BAE27_02720</name>
</gene>
<evidence type="ECO:0000256" key="1">
    <source>
        <dbReference type="ARBA" id="ARBA00022729"/>
    </source>
</evidence>
<dbReference type="GO" id="GO:0009279">
    <property type="term" value="C:cell outer membrane"/>
    <property type="evidence" value="ECO:0007669"/>
    <property type="project" value="TreeGrafter"/>
</dbReference>
<comment type="similarity">
    <text evidence="4 5">Belongs to the RlpA family.</text>
</comment>
<dbReference type="InterPro" id="IPR007730">
    <property type="entry name" value="SPOR-like_dom"/>
</dbReference>
<dbReference type="HAMAP" id="MF_02071">
    <property type="entry name" value="RlpA"/>
    <property type="match status" value="1"/>
</dbReference>
<accession>A0A1E7YQ16</accession>
<dbReference type="Proteomes" id="UP000175616">
    <property type="component" value="Unassembled WGS sequence"/>
</dbReference>
<dbReference type="RefSeq" id="WP_070114153.1">
    <property type="nucleotide sequence ID" value="NZ_JAAXYT010000147.1"/>
</dbReference>
<dbReference type="GO" id="GO:0000270">
    <property type="term" value="P:peptidoglycan metabolic process"/>
    <property type="evidence" value="ECO:0007669"/>
    <property type="project" value="UniProtKB-UniRule"/>
</dbReference>
<comment type="subcellular location">
    <subcellularLocation>
        <location evidence="4">Cell membrane</location>
        <topology evidence="4">Lipid-anchor</topology>
    </subcellularLocation>
</comment>
<dbReference type="GO" id="GO:0005886">
    <property type="term" value="C:plasma membrane"/>
    <property type="evidence" value="ECO:0007669"/>
    <property type="project" value="UniProtKB-SubCell"/>
</dbReference>
<dbReference type="GO" id="GO:0008932">
    <property type="term" value="F:lytic endotransglycosylase activity"/>
    <property type="evidence" value="ECO:0007669"/>
    <property type="project" value="UniProtKB-UniRule"/>
</dbReference>
<dbReference type="PANTHER" id="PTHR34183:SF1">
    <property type="entry name" value="ENDOLYTIC PEPTIDOGLYCAN TRANSGLYCOSYLASE RLPA"/>
    <property type="match status" value="1"/>
</dbReference>
<dbReference type="NCBIfam" id="TIGR00413">
    <property type="entry name" value="rlpA"/>
    <property type="match status" value="1"/>
</dbReference>
<protein>
    <recommendedName>
        <fullName evidence="4">Endolytic peptidoglycan transglycosylase RlpA</fullName>
        <ecNumber evidence="4">4.2.2.-</ecNumber>
    </recommendedName>
</protein>
<keyword evidence="2 4" id="KW-0456">Lyase</keyword>
<evidence type="ECO:0000259" key="6">
    <source>
        <dbReference type="PROSITE" id="PS51724"/>
    </source>
</evidence>
<dbReference type="Pfam" id="PF03330">
    <property type="entry name" value="DPBB_1"/>
    <property type="match status" value="1"/>
</dbReference>
<dbReference type="GO" id="GO:0042834">
    <property type="term" value="F:peptidoglycan binding"/>
    <property type="evidence" value="ECO:0007669"/>
    <property type="project" value="InterPro"/>
</dbReference>
<dbReference type="InterPro" id="IPR034718">
    <property type="entry name" value="RlpA"/>
</dbReference>
<evidence type="ECO:0000256" key="2">
    <source>
        <dbReference type="ARBA" id="ARBA00023239"/>
    </source>
</evidence>
<dbReference type="EMBL" id="LZYE01000056">
    <property type="protein sequence ID" value="OFC38176.1"/>
    <property type="molecule type" value="Genomic_DNA"/>
</dbReference>
<comment type="caution">
    <text evidence="7">The sequence shown here is derived from an EMBL/GenBank/DDBJ whole genome shotgun (WGS) entry which is preliminary data.</text>
</comment>
<dbReference type="Pfam" id="PF05036">
    <property type="entry name" value="SPOR"/>
    <property type="match status" value="1"/>
</dbReference>
<dbReference type="InterPro" id="IPR036680">
    <property type="entry name" value="SPOR-like_sf"/>
</dbReference>
<dbReference type="InterPro" id="IPR036908">
    <property type="entry name" value="RlpA-like_sf"/>
</dbReference>
<evidence type="ECO:0000313" key="8">
    <source>
        <dbReference type="Proteomes" id="UP000175616"/>
    </source>
</evidence>
<feature type="domain" description="SPOR" evidence="6">
    <location>
        <begin position="181"/>
        <end position="261"/>
    </location>
</feature>
<dbReference type="SUPFAM" id="SSF110997">
    <property type="entry name" value="Sporulation related repeat"/>
    <property type="match status" value="1"/>
</dbReference>
<organism evidence="7 8">
    <name type="scientific">Acidithiobacillus caldus</name>
    <dbReference type="NCBI Taxonomy" id="33059"/>
    <lineage>
        <taxon>Bacteria</taxon>
        <taxon>Pseudomonadati</taxon>
        <taxon>Pseudomonadota</taxon>
        <taxon>Acidithiobacillia</taxon>
        <taxon>Acidithiobacillales</taxon>
        <taxon>Acidithiobacillaceae</taxon>
        <taxon>Acidithiobacillus</taxon>
    </lineage>
</organism>
<keyword evidence="4" id="KW-0449">Lipoprotein</keyword>
<keyword evidence="3 4" id="KW-0961">Cell wall biogenesis/degradation</keyword>
<keyword evidence="4" id="KW-0472">Membrane</keyword>
<reference evidence="7 8" key="1">
    <citation type="submission" date="2016-06" db="EMBL/GenBank/DDBJ databases">
        <title>Gene turnover analysis identifies the evolutionary adaptation of the extremophile Acidithiobacillus caldus.</title>
        <authorList>
            <person name="Zhang X."/>
        </authorList>
    </citation>
    <scope>NUCLEOTIDE SEQUENCE [LARGE SCALE GENOMIC DNA]</scope>
    <source>
        <strain evidence="7 8">DX</strain>
    </source>
</reference>
<proteinExistence type="inferred from homology"/>
<name>A0A1E7YQ16_9PROT</name>
<keyword evidence="1" id="KW-0732">Signal</keyword>
<comment type="function">
    <text evidence="4">Lytic transglycosylase with a strong preference for naked glycan strands that lack stem peptides.</text>
</comment>
<dbReference type="EC" id="4.2.2.-" evidence="4"/>
<keyword evidence="4" id="KW-1003">Cell membrane</keyword>
<dbReference type="SUPFAM" id="SSF50685">
    <property type="entry name" value="Barwin-like endoglucanases"/>
    <property type="match status" value="1"/>
</dbReference>
<dbReference type="GO" id="GO:0071555">
    <property type="term" value="P:cell wall organization"/>
    <property type="evidence" value="ECO:0007669"/>
    <property type="project" value="UniProtKB-KW"/>
</dbReference>
<keyword evidence="4" id="KW-0564">Palmitate</keyword>
<dbReference type="Gene3D" id="3.30.70.1070">
    <property type="entry name" value="Sporulation related repeat"/>
    <property type="match status" value="1"/>
</dbReference>
<dbReference type="InterPro" id="IPR009009">
    <property type="entry name" value="RlpA-like_DPBB"/>
</dbReference>
<dbReference type="AlphaFoldDB" id="A0A1E7YQ16"/>
<sequence length="261" mass="27477">MKRAFQVFSLAATGILVLGGCAQRMTPPLGSISAAASMGSCHAATPKPDAPYNRSYVVNGRRYQPLTTADGYDRRGTASWYGWESGSVTSMGTPFVPQAFSAASRELPLPTCVRVTNLANGRSVEVLVNDRGPFVDGRLLDLSYGAAKVLDMIHSGTAVVRVEALAPSPATTTTTAPNPSAGKPAEIFLQTGAFQQLNLAIRERQRLQAAGIGPLLIVPGLVRGVTFYRVQIGPLANPSVAEALGARLRQSGTAQVLVVQQ</sequence>
<dbReference type="CDD" id="cd22268">
    <property type="entry name" value="DPBB_RlpA-like"/>
    <property type="match status" value="1"/>
</dbReference>
<dbReference type="PANTHER" id="PTHR34183">
    <property type="entry name" value="ENDOLYTIC PEPTIDOGLYCAN TRANSGLYCOSYLASE RLPA"/>
    <property type="match status" value="1"/>
</dbReference>
<dbReference type="Gene3D" id="2.40.40.10">
    <property type="entry name" value="RlpA-like domain"/>
    <property type="match status" value="1"/>
</dbReference>